<organism evidence="2 3">
    <name type="scientific">Ilyodon furcidens</name>
    <name type="common">goldbreast splitfin</name>
    <dbReference type="NCBI Taxonomy" id="33524"/>
    <lineage>
        <taxon>Eukaryota</taxon>
        <taxon>Metazoa</taxon>
        <taxon>Chordata</taxon>
        <taxon>Craniata</taxon>
        <taxon>Vertebrata</taxon>
        <taxon>Euteleostomi</taxon>
        <taxon>Actinopterygii</taxon>
        <taxon>Neopterygii</taxon>
        <taxon>Teleostei</taxon>
        <taxon>Neoteleostei</taxon>
        <taxon>Acanthomorphata</taxon>
        <taxon>Ovalentaria</taxon>
        <taxon>Atherinomorphae</taxon>
        <taxon>Cyprinodontiformes</taxon>
        <taxon>Goodeidae</taxon>
        <taxon>Ilyodon</taxon>
    </lineage>
</organism>
<accession>A0ABV0V3L9</accession>
<dbReference type="Proteomes" id="UP001482620">
    <property type="component" value="Unassembled WGS sequence"/>
</dbReference>
<protein>
    <submittedName>
        <fullName evidence="2">Uncharacterized protein</fullName>
    </submittedName>
</protein>
<gene>
    <name evidence="2" type="ORF">ILYODFUR_013783</name>
</gene>
<evidence type="ECO:0000256" key="1">
    <source>
        <dbReference type="SAM" id="MobiDB-lite"/>
    </source>
</evidence>
<dbReference type="EMBL" id="JAHRIQ010093819">
    <property type="protein sequence ID" value="MEQ2251696.1"/>
    <property type="molecule type" value="Genomic_DNA"/>
</dbReference>
<feature type="region of interest" description="Disordered" evidence="1">
    <location>
        <begin position="13"/>
        <end position="50"/>
    </location>
</feature>
<keyword evidence="3" id="KW-1185">Reference proteome</keyword>
<proteinExistence type="predicted"/>
<sequence length="107" mass="11602">MKTRRMISRLVLRSWGPHPGPRPGVGARGQAPGGWVTARTSEARPSLSGPTTVGGTMRAWCYEDWAIDEGGILNNLILKCLDWLWGHGMSHSGEMSPSLCGRSRDTG</sequence>
<evidence type="ECO:0000313" key="3">
    <source>
        <dbReference type="Proteomes" id="UP001482620"/>
    </source>
</evidence>
<evidence type="ECO:0000313" key="2">
    <source>
        <dbReference type="EMBL" id="MEQ2251696.1"/>
    </source>
</evidence>
<comment type="caution">
    <text evidence="2">The sequence shown here is derived from an EMBL/GenBank/DDBJ whole genome shotgun (WGS) entry which is preliminary data.</text>
</comment>
<reference evidence="2 3" key="1">
    <citation type="submission" date="2021-06" db="EMBL/GenBank/DDBJ databases">
        <authorList>
            <person name="Palmer J.M."/>
        </authorList>
    </citation>
    <scope>NUCLEOTIDE SEQUENCE [LARGE SCALE GENOMIC DNA]</scope>
    <source>
        <strain evidence="3">if_2019</strain>
        <tissue evidence="2">Muscle</tissue>
    </source>
</reference>
<name>A0ABV0V3L9_9TELE</name>